<dbReference type="GO" id="GO:1902412">
    <property type="term" value="P:regulation of mitotic cytokinesis"/>
    <property type="evidence" value="ECO:0007669"/>
    <property type="project" value="InterPro"/>
</dbReference>
<dbReference type="PROSITE" id="PS50231">
    <property type="entry name" value="RICIN_B_LECTIN"/>
    <property type="match status" value="1"/>
</dbReference>
<evidence type="ECO:0000256" key="1">
    <source>
        <dbReference type="SAM" id="MobiDB-lite"/>
    </source>
</evidence>
<evidence type="ECO:0000313" key="2">
    <source>
        <dbReference type="Proteomes" id="UP001652741"/>
    </source>
</evidence>
<protein>
    <submittedName>
        <fullName evidence="4 5">Doublecortin domain-containing protein 1 isoform X1</fullName>
    </submittedName>
    <submittedName>
        <fullName evidence="3">Doublecortin domain-containing protein 5 isoform X3</fullName>
    </submittedName>
</protein>
<dbReference type="RefSeq" id="XP_014003581.1">
    <property type="nucleotide sequence ID" value="XM_014148106.1"/>
</dbReference>
<evidence type="ECO:0000313" key="5">
    <source>
        <dbReference type="RefSeq" id="XP_045552875.1"/>
    </source>
</evidence>
<dbReference type="RefSeq" id="XP_045552874.1">
    <property type="nucleotide sequence ID" value="XM_045696918.1"/>
</dbReference>
<evidence type="ECO:0000313" key="4">
    <source>
        <dbReference type="RefSeq" id="XP_045552874.1"/>
    </source>
</evidence>
<evidence type="ECO:0000313" key="6">
    <source>
        <dbReference type="RefSeq" id="XP_045552876.1"/>
    </source>
</evidence>
<sequence length="383" mass="40812">MLQQCGRSITQAHRQQFEFSKGKIVSCRNPCLAVWVAGHGAVGEGGVKAGSPLQLVHSNPSYSNQRWTLNEGERTLHLLANPELVLSVSMTTIPPGDSCSEPPLLTSCSVVLQKYKPYSDGAANQKWGWFPDLTVLSAFYTSSLDQEVTAANQASVGTACVSPEPLHQQGFSFARSGVSGSRVKVCPSCSTGLRGRGVLQKLPPGSSSLCCMASHNHQLSPTGHFRILKVHQTELSESAADVTLQRLDECLGVTEDGGCGAAEADAVPRGVQRSPDQAEREALGPQEWAGGPRGGPADHGGNNASVVVRVHPPAPATQSSGSETVFQVSAEDMSSVDDGLLALILRSPIHIWVSCGEPYLPSDVVRGRGKLQRALWLQKEREY</sequence>
<dbReference type="GO" id="GO:0008017">
    <property type="term" value="F:microtubule binding"/>
    <property type="evidence" value="ECO:0007669"/>
    <property type="project" value="InterPro"/>
</dbReference>
<dbReference type="GeneID" id="106573235"/>
<keyword evidence="2" id="KW-1185">Reference proteome</keyword>
<dbReference type="InterPro" id="IPR035992">
    <property type="entry name" value="Ricin_B-like_lectins"/>
</dbReference>
<feature type="region of interest" description="Disordered" evidence="1">
    <location>
        <begin position="267"/>
        <end position="303"/>
    </location>
</feature>
<dbReference type="GO" id="GO:0030496">
    <property type="term" value="C:midbody"/>
    <property type="evidence" value="ECO:0007669"/>
    <property type="project" value="TreeGrafter"/>
</dbReference>
<dbReference type="AlphaFoldDB" id="A0A1S3ML77"/>
<reference evidence="3" key="1">
    <citation type="submission" date="2025-04" db="UniProtKB">
        <authorList>
            <consortium name="RefSeq"/>
        </authorList>
    </citation>
    <scope>IDENTIFICATION</scope>
    <source>
        <tissue evidence="3">Muscle</tissue>
    </source>
</reference>
<proteinExistence type="predicted"/>
<gene>
    <name evidence="3" type="primary">dcdc5</name>
    <name evidence="4 5 6" type="synonym">LOC106573235</name>
</gene>
<dbReference type="PANTHER" id="PTHR46302:SF3">
    <property type="entry name" value="DOUBLECORTIN DOMAIN-CONTAINING PROTEIN 1"/>
    <property type="match status" value="1"/>
</dbReference>
<organism evidence="2 3">
    <name type="scientific">Salmo salar</name>
    <name type="common">Atlantic salmon</name>
    <dbReference type="NCBI Taxonomy" id="8030"/>
    <lineage>
        <taxon>Eukaryota</taxon>
        <taxon>Metazoa</taxon>
        <taxon>Chordata</taxon>
        <taxon>Craniata</taxon>
        <taxon>Vertebrata</taxon>
        <taxon>Euteleostomi</taxon>
        <taxon>Actinopterygii</taxon>
        <taxon>Neopterygii</taxon>
        <taxon>Teleostei</taxon>
        <taxon>Protacanthopterygii</taxon>
        <taxon>Salmoniformes</taxon>
        <taxon>Salmonidae</taxon>
        <taxon>Salmoninae</taxon>
        <taxon>Salmo</taxon>
    </lineage>
</organism>
<dbReference type="RefSeq" id="XP_045552876.1">
    <property type="nucleotide sequence ID" value="XM_045696920.1"/>
</dbReference>
<dbReference type="RefSeq" id="XP_045552875.1">
    <property type="nucleotide sequence ID" value="XM_045696919.1"/>
</dbReference>
<dbReference type="SUPFAM" id="SSF50370">
    <property type="entry name" value="Ricin B-like lectins"/>
    <property type="match status" value="1"/>
</dbReference>
<accession>A0A1S3ML77</accession>
<name>A0A1S3ML77_SALSA</name>
<dbReference type="Gene3D" id="2.80.10.50">
    <property type="match status" value="1"/>
</dbReference>
<dbReference type="PANTHER" id="PTHR46302">
    <property type="entry name" value="DOUBLECORTIN DOMAIN-CONTAINING PROTEIN 1"/>
    <property type="match status" value="1"/>
</dbReference>
<evidence type="ECO:0000313" key="3">
    <source>
        <dbReference type="RefSeq" id="XP_014003581.1"/>
    </source>
</evidence>
<dbReference type="InterPro" id="IPR043188">
    <property type="entry name" value="DCDC1"/>
</dbReference>
<dbReference type="Proteomes" id="UP001652741">
    <property type="component" value="Chromosome ssa16"/>
</dbReference>